<keyword evidence="5 6" id="KW-0472">Membrane</keyword>
<feature type="transmembrane region" description="Helical" evidence="6">
    <location>
        <begin position="269"/>
        <end position="286"/>
    </location>
</feature>
<evidence type="ECO:0000313" key="7">
    <source>
        <dbReference type="EMBL" id="KIY94857.1"/>
    </source>
</evidence>
<proteinExistence type="predicted"/>
<name>A0A0D2J4I7_9CHLO</name>
<organism evidence="7 8">
    <name type="scientific">Monoraphidium neglectum</name>
    <dbReference type="NCBI Taxonomy" id="145388"/>
    <lineage>
        <taxon>Eukaryota</taxon>
        <taxon>Viridiplantae</taxon>
        <taxon>Chlorophyta</taxon>
        <taxon>core chlorophytes</taxon>
        <taxon>Chlorophyceae</taxon>
        <taxon>CS clade</taxon>
        <taxon>Sphaeropleales</taxon>
        <taxon>Selenastraceae</taxon>
        <taxon>Monoraphidium</taxon>
    </lineage>
</organism>
<protein>
    <submittedName>
        <fullName evidence="7">Putative amino-acid permease</fullName>
    </submittedName>
</protein>
<dbReference type="EMBL" id="KK103845">
    <property type="protein sequence ID" value="KIY94857.1"/>
    <property type="molecule type" value="Genomic_DNA"/>
</dbReference>
<feature type="transmembrane region" description="Helical" evidence="6">
    <location>
        <begin position="162"/>
        <end position="184"/>
    </location>
</feature>
<dbReference type="PANTHER" id="PTHR45649:SF26">
    <property type="entry name" value="OS04G0435100 PROTEIN"/>
    <property type="match status" value="1"/>
</dbReference>
<dbReference type="Pfam" id="PF13520">
    <property type="entry name" value="AA_permease_2"/>
    <property type="match status" value="1"/>
</dbReference>
<comment type="subcellular location">
    <subcellularLocation>
        <location evidence="1">Membrane</location>
        <topology evidence="1">Multi-pass membrane protein</topology>
    </subcellularLocation>
</comment>
<evidence type="ECO:0000256" key="5">
    <source>
        <dbReference type="ARBA" id="ARBA00023136"/>
    </source>
</evidence>
<feature type="transmembrane region" description="Helical" evidence="6">
    <location>
        <begin position="50"/>
        <end position="70"/>
    </location>
</feature>
<evidence type="ECO:0000256" key="1">
    <source>
        <dbReference type="ARBA" id="ARBA00004141"/>
    </source>
</evidence>
<dbReference type="GeneID" id="25730534"/>
<dbReference type="OrthoDB" id="3257095at2759"/>
<gene>
    <name evidence="7" type="ORF">MNEG_13105</name>
</gene>
<evidence type="ECO:0000256" key="3">
    <source>
        <dbReference type="ARBA" id="ARBA00022692"/>
    </source>
</evidence>
<dbReference type="Gene3D" id="1.20.1740.10">
    <property type="entry name" value="Amino acid/polyamine transporter I"/>
    <property type="match status" value="1"/>
</dbReference>
<evidence type="ECO:0000256" key="6">
    <source>
        <dbReference type="SAM" id="Phobius"/>
    </source>
</evidence>
<dbReference type="PANTHER" id="PTHR45649">
    <property type="entry name" value="AMINO-ACID PERMEASE BAT1"/>
    <property type="match status" value="1"/>
</dbReference>
<accession>A0A0D2J4I7</accession>
<keyword evidence="2" id="KW-0813">Transport</keyword>
<keyword evidence="4 6" id="KW-1133">Transmembrane helix</keyword>
<evidence type="ECO:0000256" key="2">
    <source>
        <dbReference type="ARBA" id="ARBA00022448"/>
    </source>
</evidence>
<dbReference type="GO" id="GO:0022857">
    <property type="term" value="F:transmembrane transporter activity"/>
    <property type="evidence" value="ECO:0007669"/>
    <property type="project" value="InterPro"/>
</dbReference>
<dbReference type="GO" id="GO:0016020">
    <property type="term" value="C:membrane"/>
    <property type="evidence" value="ECO:0007669"/>
    <property type="project" value="UniProtKB-SubCell"/>
</dbReference>
<feature type="transmembrane region" description="Helical" evidence="6">
    <location>
        <begin position="292"/>
        <end position="312"/>
    </location>
</feature>
<feature type="transmembrane region" description="Helical" evidence="6">
    <location>
        <begin position="82"/>
        <end position="100"/>
    </location>
</feature>
<dbReference type="AlphaFoldDB" id="A0A0D2J4I7"/>
<reference evidence="7 8" key="1">
    <citation type="journal article" date="2013" name="BMC Genomics">
        <title>Reconstruction of the lipid metabolism for the microalga Monoraphidium neglectum from its genome sequence reveals characteristics suitable for biofuel production.</title>
        <authorList>
            <person name="Bogen C."/>
            <person name="Al-Dilaimi A."/>
            <person name="Albersmeier A."/>
            <person name="Wichmann J."/>
            <person name="Grundmann M."/>
            <person name="Rupp O."/>
            <person name="Lauersen K.J."/>
            <person name="Blifernez-Klassen O."/>
            <person name="Kalinowski J."/>
            <person name="Goesmann A."/>
            <person name="Mussgnug J.H."/>
            <person name="Kruse O."/>
        </authorList>
    </citation>
    <scope>NUCLEOTIDE SEQUENCE [LARGE SCALE GENOMIC DNA]</scope>
    <source>
        <strain evidence="7 8">SAG 48.87</strain>
    </source>
</reference>
<sequence>MAAWIVGFFSVLGEIGSTAGVTYTTAIIISQYVLLGRGGALGGAAPLTQYEIVGIYIGVEILIGLLNTFSMKLLDTVAEVSVWFHVIGITAFVAILPAIAPTHQPASFVFTQFSPDKVFSGIGSDGFTFLLALLGSAWAMVGYDAAAHLSEETQGAAMAGPISLISTILAGAVVGFFYILALLFSVQDPSAVLAGDTAGGNGPMQITWDVFKARFGSGVGALGLFVVPLLCSLFCGNACLTTCSRVVWSFSRDGNLWISRKLRQVHPKFGTPLNAVWFSVVCQIIVGLPALYSYTAFAAITSIGVIGLYIRLAG</sequence>
<evidence type="ECO:0000256" key="4">
    <source>
        <dbReference type="ARBA" id="ARBA00022989"/>
    </source>
</evidence>
<evidence type="ECO:0000313" key="8">
    <source>
        <dbReference type="Proteomes" id="UP000054498"/>
    </source>
</evidence>
<dbReference type="InterPro" id="IPR002293">
    <property type="entry name" value="AA/rel_permease1"/>
</dbReference>
<dbReference type="KEGG" id="mng:MNEG_13105"/>
<feature type="transmembrane region" description="Helical" evidence="6">
    <location>
        <begin position="120"/>
        <end position="141"/>
    </location>
</feature>
<dbReference type="Proteomes" id="UP000054498">
    <property type="component" value="Unassembled WGS sequence"/>
</dbReference>
<feature type="transmembrane region" description="Helical" evidence="6">
    <location>
        <begin position="221"/>
        <end position="248"/>
    </location>
</feature>
<keyword evidence="8" id="KW-1185">Reference proteome</keyword>
<dbReference type="RefSeq" id="XP_013893877.1">
    <property type="nucleotide sequence ID" value="XM_014038423.1"/>
</dbReference>
<keyword evidence="3 6" id="KW-0812">Transmembrane</keyword>